<sequence>MQSEQTRLSIDSETIKEIVDMFMTVRQFIPLIEPVAASVLTTYRDIKGGEHTNELLTEWKDDFLGFCCRMNEICVQQDIKAINAYKAAGISEDNAVALRCARAARKIPEIKINAKAQ</sequence>
<dbReference type="Proteomes" id="UP000522333">
    <property type="component" value="Unassembled WGS sequence"/>
</dbReference>
<reference evidence="1 2" key="1">
    <citation type="submission" date="2020-04" db="EMBL/GenBank/DDBJ databases">
        <authorList>
            <person name="Hitch T.C.A."/>
            <person name="Wylensek D."/>
            <person name="Clavel T."/>
        </authorList>
    </citation>
    <scope>NUCLEOTIDE SEQUENCE [LARGE SCALE GENOMIC DNA]</scope>
    <source>
        <strain evidence="1 2">PG-251-APC-1</strain>
    </source>
</reference>
<accession>A0A848CJT6</accession>
<name>A0A848CJT6_9BACT</name>
<evidence type="ECO:0000313" key="2">
    <source>
        <dbReference type="Proteomes" id="UP000522333"/>
    </source>
</evidence>
<proteinExistence type="predicted"/>
<evidence type="ECO:0000313" key="1">
    <source>
        <dbReference type="EMBL" id="NME52573.1"/>
    </source>
</evidence>
<dbReference type="RefSeq" id="WP_168935910.1">
    <property type="nucleotide sequence ID" value="NZ_JABAFY010000031.1"/>
</dbReference>
<dbReference type="AlphaFoldDB" id="A0A848CJT6"/>
<protein>
    <submittedName>
        <fullName evidence="1">Uncharacterized protein</fullName>
    </submittedName>
</protein>
<comment type="caution">
    <text evidence="1">The sequence shown here is derived from an EMBL/GenBank/DDBJ whole genome shotgun (WGS) entry which is preliminary data.</text>
</comment>
<organism evidence="1 2">
    <name type="scientific">Desulfovibrio piger</name>
    <dbReference type="NCBI Taxonomy" id="901"/>
    <lineage>
        <taxon>Bacteria</taxon>
        <taxon>Pseudomonadati</taxon>
        <taxon>Thermodesulfobacteriota</taxon>
        <taxon>Desulfovibrionia</taxon>
        <taxon>Desulfovibrionales</taxon>
        <taxon>Desulfovibrionaceae</taxon>
        <taxon>Desulfovibrio</taxon>
    </lineage>
</organism>
<gene>
    <name evidence="1" type="ORF">HF854_08585</name>
</gene>
<dbReference type="EMBL" id="JABAFY010000031">
    <property type="protein sequence ID" value="NME52573.1"/>
    <property type="molecule type" value="Genomic_DNA"/>
</dbReference>